<keyword evidence="3" id="KW-0732">Signal</keyword>
<evidence type="ECO:0000256" key="7">
    <source>
        <dbReference type="SAM" id="MobiDB-lite"/>
    </source>
</evidence>
<dbReference type="GO" id="GO:0071972">
    <property type="term" value="F:peptidoglycan L,D-transpeptidase activity"/>
    <property type="evidence" value="ECO:0007669"/>
    <property type="project" value="TreeGrafter"/>
</dbReference>
<evidence type="ECO:0000256" key="2">
    <source>
        <dbReference type="ARBA" id="ARBA00012865"/>
    </source>
</evidence>
<comment type="catalytic activity">
    <reaction evidence="6">
        <text>a beta-lactam + H2O = a substituted beta-amino acid</text>
        <dbReference type="Rhea" id="RHEA:20401"/>
        <dbReference type="ChEBI" id="CHEBI:15377"/>
        <dbReference type="ChEBI" id="CHEBI:35627"/>
        <dbReference type="ChEBI" id="CHEBI:140347"/>
        <dbReference type="EC" id="3.5.2.6"/>
    </reaction>
</comment>
<evidence type="ECO:0000313" key="12">
    <source>
        <dbReference type="Proteomes" id="UP000886817"/>
    </source>
</evidence>
<dbReference type="Proteomes" id="UP000886817">
    <property type="component" value="Unassembled WGS sequence"/>
</dbReference>
<comment type="similarity">
    <text evidence="1 6">Belongs to the class-D beta-lactamase family.</text>
</comment>
<dbReference type="GO" id="GO:0017001">
    <property type="term" value="P:antibiotic catabolic process"/>
    <property type="evidence" value="ECO:0007669"/>
    <property type="project" value="InterPro"/>
</dbReference>
<sequence>MRVKSLKKSDRQQRKLQKQLEKQENKRRRSKNREYTIVSYLFVGIFVALAGYVVYFNGVKSEEFINSPYNTRQDTFADRVVRGSILSSDGEILAQTQIADDGSEYRVYPYENIFAHVVGYDSNGKSGLESEANFSLLTSHAFFLEQMRNQFMGEKNQGDNVISTLDAGLQQTAYYAMGDYQGAVVVLEPDTGQIKAMVSKPDFNPNTIASDWEALSQDTGNSSLLNRATQGQYPPGSTFKIVTALDYYKKHGSMDGFSYNCEGSITVDGHTIQCYNGNVHGQQDLYTAFANSCNCAFAQMGLDLGGDSLSSVCRQLLFNRNLPLKMAYRVSTFSLDDQSGNALTMQTSIGQGNTLVAPMHMALIVSAIANDGVLMEPYLIDRVENHTQDVVSRTEPNTYRELMSSEEAQALEDLMVGVVEQGTATALSGRGYTVAGKTGSAEYNDAGDSHSWFVGYSNVEDPDLVVAVIVEGGGTGSEVAVPIAAQIFDAYYYG</sequence>
<dbReference type="InterPro" id="IPR002137">
    <property type="entry name" value="Beta-lactam_class-D_AS"/>
</dbReference>
<dbReference type="InterPro" id="IPR012338">
    <property type="entry name" value="Beta-lactam/transpept-like"/>
</dbReference>
<dbReference type="InterPro" id="IPR001460">
    <property type="entry name" value="PCN-bd_Tpept"/>
</dbReference>
<feature type="compositionally biased region" description="Basic and acidic residues" evidence="7">
    <location>
        <begin position="7"/>
        <end position="24"/>
    </location>
</feature>
<dbReference type="Gene3D" id="3.40.710.10">
    <property type="entry name" value="DD-peptidase/beta-lactamase superfamily"/>
    <property type="match status" value="1"/>
</dbReference>
<dbReference type="PROSITE" id="PS00337">
    <property type="entry name" value="BETA_LACTAMASE_D"/>
    <property type="match status" value="1"/>
</dbReference>
<evidence type="ECO:0000256" key="3">
    <source>
        <dbReference type="ARBA" id="ARBA00022729"/>
    </source>
</evidence>
<dbReference type="PANTHER" id="PTHR30627">
    <property type="entry name" value="PEPTIDOGLYCAN D,D-TRANSPEPTIDASE"/>
    <property type="match status" value="1"/>
</dbReference>
<dbReference type="InterPro" id="IPR050515">
    <property type="entry name" value="Beta-lactam/transpept"/>
</dbReference>
<keyword evidence="8" id="KW-0812">Transmembrane</keyword>
<evidence type="ECO:0000256" key="8">
    <source>
        <dbReference type="SAM" id="Phobius"/>
    </source>
</evidence>
<evidence type="ECO:0000313" key="11">
    <source>
        <dbReference type="EMBL" id="HIX58898.1"/>
    </source>
</evidence>
<feature type="transmembrane region" description="Helical" evidence="8">
    <location>
        <begin position="35"/>
        <end position="55"/>
    </location>
</feature>
<dbReference type="InterPro" id="IPR036138">
    <property type="entry name" value="PBP_dimer_sf"/>
</dbReference>
<name>A0A9D2B2M9_9FIRM</name>
<dbReference type="Pfam" id="PF21922">
    <property type="entry name" value="PBP_dimer_2"/>
    <property type="match status" value="1"/>
</dbReference>
<dbReference type="SUPFAM" id="SSF56601">
    <property type="entry name" value="beta-lactamase/transpeptidase-like"/>
    <property type="match status" value="1"/>
</dbReference>
<reference evidence="11" key="1">
    <citation type="journal article" date="2021" name="PeerJ">
        <title>Extensive microbial diversity within the chicken gut microbiome revealed by metagenomics and culture.</title>
        <authorList>
            <person name="Gilroy R."/>
            <person name="Ravi A."/>
            <person name="Getino M."/>
            <person name="Pursley I."/>
            <person name="Horton D.L."/>
            <person name="Alikhan N.F."/>
            <person name="Baker D."/>
            <person name="Gharbi K."/>
            <person name="Hall N."/>
            <person name="Watson M."/>
            <person name="Adriaenssens E.M."/>
            <person name="Foster-Nyarko E."/>
            <person name="Jarju S."/>
            <person name="Secka A."/>
            <person name="Antonio M."/>
            <person name="Oren A."/>
            <person name="Chaudhuri R.R."/>
            <person name="La Ragione R."/>
            <person name="Hildebrand F."/>
            <person name="Pallen M.J."/>
        </authorList>
    </citation>
    <scope>NUCLEOTIDE SEQUENCE</scope>
    <source>
        <strain evidence="11">ChiSjej1B19-8411</strain>
    </source>
</reference>
<dbReference type="GO" id="GO:0008658">
    <property type="term" value="F:penicillin binding"/>
    <property type="evidence" value="ECO:0007669"/>
    <property type="project" value="InterPro"/>
</dbReference>
<accession>A0A9D2B2M9</accession>
<dbReference type="GO" id="GO:0005886">
    <property type="term" value="C:plasma membrane"/>
    <property type="evidence" value="ECO:0007669"/>
    <property type="project" value="TreeGrafter"/>
</dbReference>
<dbReference type="InterPro" id="IPR054120">
    <property type="entry name" value="PBPA_dimer"/>
</dbReference>
<comment type="caution">
    <text evidence="11">The sequence shown here is derived from an EMBL/GenBank/DDBJ whole genome shotgun (WGS) entry which is preliminary data.</text>
</comment>
<evidence type="ECO:0000256" key="1">
    <source>
        <dbReference type="ARBA" id="ARBA00007898"/>
    </source>
</evidence>
<feature type="domain" description="Penicillin-binding protein transpeptidase" evidence="9">
    <location>
        <begin position="182"/>
        <end position="488"/>
    </location>
</feature>
<dbReference type="Gene3D" id="3.90.1310.10">
    <property type="entry name" value="Penicillin-binding protein 2a (Domain 2)"/>
    <property type="match status" value="1"/>
</dbReference>
<dbReference type="Pfam" id="PF00905">
    <property type="entry name" value="Transpeptidase"/>
    <property type="match status" value="1"/>
</dbReference>
<evidence type="ECO:0000256" key="5">
    <source>
        <dbReference type="ARBA" id="ARBA00023251"/>
    </source>
</evidence>
<dbReference type="PANTHER" id="PTHR30627:SF24">
    <property type="entry name" value="PENICILLIN-BINDING PROTEIN 4B"/>
    <property type="match status" value="1"/>
</dbReference>
<keyword evidence="4 6" id="KW-0378">Hydrolase</keyword>
<protein>
    <recommendedName>
        <fullName evidence="2 6">Beta-lactamase</fullName>
        <ecNumber evidence="2 6">3.5.2.6</ecNumber>
    </recommendedName>
</protein>
<feature type="region of interest" description="Disordered" evidence="7">
    <location>
        <begin position="1"/>
        <end position="28"/>
    </location>
</feature>
<dbReference type="GO" id="GO:0008800">
    <property type="term" value="F:beta-lactamase activity"/>
    <property type="evidence" value="ECO:0007669"/>
    <property type="project" value="UniProtKB-UniRule"/>
</dbReference>
<organism evidence="11 12">
    <name type="scientific">Candidatus Blautia gallistercoris</name>
    <dbReference type="NCBI Taxonomy" id="2838490"/>
    <lineage>
        <taxon>Bacteria</taxon>
        <taxon>Bacillati</taxon>
        <taxon>Bacillota</taxon>
        <taxon>Clostridia</taxon>
        <taxon>Lachnospirales</taxon>
        <taxon>Lachnospiraceae</taxon>
        <taxon>Blautia</taxon>
    </lineage>
</organism>
<evidence type="ECO:0000256" key="6">
    <source>
        <dbReference type="RuleBase" id="RU361140"/>
    </source>
</evidence>
<dbReference type="SUPFAM" id="SSF56519">
    <property type="entry name" value="Penicillin binding protein dimerisation domain"/>
    <property type="match status" value="1"/>
</dbReference>
<keyword evidence="8" id="KW-1133">Transmembrane helix</keyword>
<dbReference type="GO" id="GO:0071555">
    <property type="term" value="P:cell wall organization"/>
    <property type="evidence" value="ECO:0007669"/>
    <property type="project" value="TreeGrafter"/>
</dbReference>
<keyword evidence="8" id="KW-0472">Membrane</keyword>
<feature type="domain" description="Penicillin binding protein A dimerisation" evidence="10">
    <location>
        <begin position="82"/>
        <end position="161"/>
    </location>
</feature>
<dbReference type="EC" id="3.5.2.6" evidence="2 6"/>
<evidence type="ECO:0000256" key="4">
    <source>
        <dbReference type="ARBA" id="ARBA00022801"/>
    </source>
</evidence>
<gene>
    <name evidence="11" type="ORF">IAA45_04175</name>
</gene>
<dbReference type="AlphaFoldDB" id="A0A9D2B2M9"/>
<evidence type="ECO:0000259" key="9">
    <source>
        <dbReference type="Pfam" id="PF00905"/>
    </source>
</evidence>
<dbReference type="EMBL" id="DXEX01000096">
    <property type="protein sequence ID" value="HIX58898.1"/>
    <property type="molecule type" value="Genomic_DNA"/>
</dbReference>
<proteinExistence type="inferred from homology"/>
<dbReference type="GO" id="GO:0046677">
    <property type="term" value="P:response to antibiotic"/>
    <property type="evidence" value="ECO:0007669"/>
    <property type="project" value="UniProtKB-UniRule"/>
</dbReference>
<reference evidence="11" key="2">
    <citation type="submission" date="2021-04" db="EMBL/GenBank/DDBJ databases">
        <authorList>
            <person name="Gilroy R."/>
        </authorList>
    </citation>
    <scope>NUCLEOTIDE SEQUENCE</scope>
    <source>
        <strain evidence="11">ChiSjej1B19-8411</strain>
    </source>
</reference>
<evidence type="ECO:0000259" key="10">
    <source>
        <dbReference type="Pfam" id="PF21922"/>
    </source>
</evidence>
<keyword evidence="5 6" id="KW-0046">Antibiotic resistance</keyword>